<organism evidence="1 2">
    <name type="scientific">Chamaesiphon polymorphus CCALA 037</name>
    <dbReference type="NCBI Taxonomy" id="2107692"/>
    <lineage>
        <taxon>Bacteria</taxon>
        <taxon>Bacillati</taxon>
        <taxon>Cyanobacteriota</taxon>
        <taxon>Cyanophyceae</taxon>
        <taxon>Gomontiellales</taxon>
        <taxon>Chamaesiphonaceae</taxon>
        <taxon>Chamaesiphon</taxon>
    </lineage>
</organism>
<dbReference type="EMBL" id="PVWO01000242">
    <property type="protein sequence ID" value="PSB54671.1"/>
    <property type="molecule type" value="Genomic_DNA"/>
</dbReference>
<sequence length="241" mass="26952">MQMWAIASGIEGNLAAYEAVVADLRKSRQEVENFYLLGDTIGPKVESNQLIKRIQQPRKGEPTPLVCQGWWEEQILILHALGRTGSPTELIDRYGIDMTKTLWDAIDSTTLEWVRTLEFEFVELDCFLIHGSSLSVSDELTPSIDPIHAIDRLSRMDVNQLFCGRSGLAFEYRIESGSLNSQVQTLDNLTAPTPTILSNRRIIGVGSVGRVEGKASYTLYHPESNKLAFKTVRYGTKKGFG</sequence>
<proteinExistence type="predicted"/>
<dbReference type="InterPro" id="IPR029052">
    <property type="entry name" value="Metallo-depent_PP-like"/>
</dbReference>
<dbReference type="SUPFAM" id="SSF56300">
    <property type="entry name" value="Metallo-dependent phosphatases"/>
    <property type="match status" value="1"/>
</dbReference>
<dbReference type="AlphaFoldDB" id="A0A2T1GBG8"/>
<reference evidence="1 2" key="1">
    <citation type="submission" date="2018-03" db="EMBL/GenBank/DDBJ databases">
        <title>The ancient ancestry and fast evolution of plastids.</title>
        <authorList>
            <person name="Moore K.R."/>
            <person name="Magnabosco C."/>
            <person name="Momper L."/>
            <person name="Gold D.A."/>
            <person name="Bosak T."/>
            <person name="Fournier G.P."/>
        </authorList>
    </citation>
    <scope>NUCLEOTIDE SEQUENCE [LARGE SCALE GENOMIC DNA]</scope>
    <source>
        <strain evidence="1 2">CCALA 037</strain>
    </source>
</reference>
<evidence type="ECO:0000313" key="2">
    <source>
        <dbReference type="Proteomes" id="UP000238937"/>
    </source>
</evidence>
<gene>
    <name evidence="1" type="ORF">C7B77_17440</name>
</gene>
<comment type="caution">
    <text evidence="1">The sequence shown here is derived from an EMBL/GenBank/DDBJ whole genome shotgun (WGS) entry which is preliminary data.</text>
</comment>
<evidence type="ECO:0000313" key="1">
    <source>
        <dbReference type="EMBL" id="PSB54671.1"/>
    </source>
</evidence>
<dbReference type="Gene3D" id="3.60.21.10">
    <property type="match status" value="1"/>
</dbReference>
<protein>
    <submittedName>
        <fullName evidence="1">Metallophosphatase</fullName>
    </submittedName>
</protein>
<name>A0A2T1GBG8_9CYAN</name>
<dbReference type="Proteomes" id="UP000238937">
    <property type="component" value="Unassembled WGS sequence"/>
</dbReference>
<accession>A0A2T1GBG8</accession>
<keyword evidence="2" id="KW-1185">Reference proteome</keyword>
<dbReference type="OrthoDB" id="483014at2"/>